<proteinExistence type="inferred from homology"/>
<keyword evidence="2" id="KW-0378">Hydrolase</keyword>
<dbReference type="AlphaFoldDB" id="A0A1F8EHG2"/>
<sequence length="294" mass="33062">MKTLHFFKAKSRLGIPNPHKLRKDIDVGVESGPDAVLTADFLAKFPLHYISEFKFSKPEEINSSRFNKILGKQLNDFKELISKRLKPDQVQVVIGGDHSVTLPSVLAVKDRIGSFKNLGYIQFDSHGDINLKSSSPTGNFHGMYVRPLVDCFDIQDIEKLVSDKLSLENIMYVGNLDLDREETNLFAKKKVKNINRKALLTDRNNVLKSFKNFISSFQYLHVTFDIDVLDKTQALATGIPSENGLRLKDIGELLGIVGQHPNLSFDLAEVNPKKPGIERTIKSAHKILLTSLSF</sequence>
<evidence type="ECO:0000313" key="6">
    <source>
        <dbReference type="Proteomes" id="UP000177117"/>
    </source>
</evidence>
<evidence type="ECO:0000256" key="3">
    <source>
        <dbReference type="ARBA" id="ARBA00023211"/>
    </source>
</evidence>
<dbReference type="PROSITE" id="PS51409">
    <property type="entry name" value="ARGINASE_2"/>
    <property type="match status" value="1"/>
</dbReference>
<dbReference type="Proteomes" id="UP000177117">
    <property type="component" value="Unassembled WGS sequence"/>
</dbReference>
<evidence type="ECO:0000256" key="2">
    <source>
        <dbReference type="ARBA" id="ARBA00022801"/>
    </source>
</evidence>
<keyword evidence="1" id="KW-0479">Metal-binding</keyword>
<gene>
    <name evidence="5" type="ORF">A2650_04570</name>
</gene>
<dbReference type="Pfam" id="PF00491">
    <property type="entry name" value="Arginase"/>
    <property type="match status" value="1"/>
</dbReference>
<comment type="caution">
    <text evidence="5">The sequence shown here is derived from an EMBL/GenBank/DDBJ whole genome shotgun (WGS) entry which is preliminary data.</text>
</comment>
<dbReference type="PANTHER" id="PTHR43782:SF3">
    <property type="entry name" value="ARGINASE"/>
    <property type="match status" value="1"/>
</dbReference>
<evidence type="ECO:0008006" key="7">
    <source>
        <dbReference type="Google" id="ProtNLM"/>
    </source>
</evidence>
<dbReference type="PRINTS" id="PR00116">
    <property type="entry name" value="ARGINASE"/>
</dbReference>
<dbReference type="SUPFAM" id="SSF52768">
    <property type="entry name" value="Arginase/deacetylase"/>
    <property type="match status" value="1"/>
</dbReference>
<dbReference type="GO" id="GO:0004053">
    <property type="term" value="F:arginase activity"/>
    <property type="evidence" value="ECO:0007669"/>
    <property type="project" value="TreeGrafter"/>
</dbReference>
<name>A0A1F8EHG2_9BACT</name>
<dbReference type="InterPro" id="IPR023696">
    <property type="entry name" value="Ureohydrolase_dom_sf"/>
</dbReference>
<evidence type="ECO:0000256" key="1">
    <source>
        <dbReference type="ARBA" id="ARBA00022723"/>
    </source>
</evidence>
<dbReference type="GO" id="GO:0005829">
    <property type="term" value="C:cytosol"/>
    <property type="evidence" value="ECO:0007669"/>
    <property type="project" value="TreeGrafter"/>
</dbReference>
<reference evidence="5 6" key="1">
    <citation type="journal article" date="2016" name="Nat. Commun.">
        <title>Thousands of microbial genomes shed light on interconnected biogeochemical processes in an aquifer system.</title>
        <authorList>
            <person name="Anantharaman K."/>
            <person name="Brown C.T."/>
            <person name="Hug L.A."/>
            <person name="Sharon I."/>
            <person name="Castelle C.J."/>
            <person name="Probst A.J."/>
            <person name="Thomas B.C."/>
            <person name="Singh A."/>
            <person name="Wilkins M.J."/>
            <person name="Karaoz U."/>
            <person name="Brodie E.L."/>
            <person name="Williams K.H."/>
            <person name="Hubbard S.S."/>
            <person name="Banfield J.F."/>
        </authorList>
    </citation>
    <scope>NUCLEOTIDE SEQUENCE [LARGE SCALE GENOMIC DNA]</scope>
</reference>
<dbReference type="PANTHER" id="PTHR43782">
    <property type="entry name" value="ARGINASE"/>
    <property type="match status" value="1"/>
</dbReference>
<evidence type="ECO:0000256" key="4">
    <source>
        <dbReference type="PROSITE-ProRule" id="PRU00742"/>
    </source>
</evidence>
<dbReference type="GO" id="GO:0030145">
    <property type="term" value="F:manganese ion binding"/>
    <property type="evidence" value="ECO:0007669"/>
    <property type="project" value="TreeGrafter"/>
</dbReference>
<keyword evidence="3" id="KW-0464">Manganese</keyword>
<dbReference type="Gene3D" id="3.40.800.10">
    <property type="entry name" value="Ureohydrolase domain"/>
    <property type="match status" value="1"/>
</dbReference>
<protein>
    <recommendedName>
        <fullName evidence="7">Arginase</fullName>
    </recommendedName>
</protein>
<comment type="similarity">
    <text evidence="4">Belongs to the arginase family.</text>
</comment>
<dbReference type="EMBL" id="MGJD01000024">
    <property type="protein sequence ID" value="OGN00277.1"/>
    <property type="molecule type" value="Genomic_DNA"/>
</dbReference>
<organism evidence="5 6">
    <name type="scientific">Candidatus Yanofskybacteria bacterium RIFCSPHIGHO2_01_FULL_41_53</name>
    <dbReference type="NCBI Taxonomy" id="1802663"/>
    <lineage>
        <taxon>Bacteria</taxon>
        <taxon>Candidatus Yanofskyibacteriota</taxon>
    </lineage>
</organism>
<accession>A0A1F8EHG2</accession>
<evidence type="ECO:0000313" key="5">
    <source>
        <dbReference type="EMBL" id="OGN00277.1"/>
    </source>
</evidence>
<dbReference type="InterPro" id="IPR006035">
    <property type="entry name" value="Ureohydrolase"/>
</dbReference>